<accession>A0A841BUP0</accession>
<feature type="transmembrane region" description="Helical" evidence="3">
    <location>
        <begin position="142"/>
        <end position="161"/>
    </location>
</feature>
<proteinExistence type="predicted"/>
<evidence type="ECO:0000256" key="1">
    <source>
        <dbReference type="SAM" id="Coils"/>
    </source>
</evidence>
<evidence type="ECO:0000313" key="4">
    <source>
        <dbReference type="EMBL" id="MBB5870462.1"/>
    </source>
</evidence>
<feature type="coiled-coil region" evidence="1">
    <location>
        <begin position="180"/>
        <end position="222"/>
    </location>
</feature>
<keyword evidence="3" id="KW-0472">Membrane</keyword>
<feature type="transmembrane region" description="Helical" evidence="3">
    <location>
        <begin position="119"/>
        <end position="136"/>
    </location>
</feature>
<keyword evidence="3" id="KW-0812">Transmembrane</keyword>
<feature type="transmembrane region" description="Helical" evidence="3">
    <location>
        <begin position="12"/>
        <end position="31"/>
    </location>
</feature>
<protein>
    <submittedName>
        <fullName evidence="4">Uncharacterized protein</fullName>
    </submittedName>
</protein>
<reference evidence="4 5" key="1">
    <citation type="submission" date="2020-08" db="EMBL/GenBank/DDBJ databases">
        <title>Sequencing the genomes of 1000 actinobacteria strains.</title>
        <authorList>
            <person name="Klenk H.-P."/>
        </authorList>
    </citation>
    <scope>NUCLEOTIDE SEQUENCE [LARGE SCALE GENOMIC DNA]</scope>
    <source>
        <strain evidence="4 5">DSM 45362</strain>
    </source>
</reference>
<keyword evidence="1" id="KW-0175">Coiled coil</keyword>
<keyword evidence="5" id="KW-1185">Reference proteome</keyword>
<evidence type="ECO:0000256" key="2">
    <source>
        <dbReference type="SAM" id="MobiDB-lite"/>
    </source>
</evidence>
<sequence length="254" mass="27878">MAVTGGVRVPTSVLLAVLTAAGLLALAPALVRRYDATERLVAERATSTARVLSRHRRKRTVPGRLPVNPPRAYPTITAAPATGRPTLTVVPRSGVPYTMRAATGGRSPHKPAVYRRRRVLTALAALNVVELIGVVLVGPGFWISLAVTAVLLAAYMGHLRTQAIQLHRRRRDEASEARWLEHQQALVRQAQRRRAETRREAARQLQEELARQRALVAELQAQAEAQASIPMQKAVGEGPVISYRGRSYSARPKR</sequence>
<evidence type="ECO:0000313" key="5">
    <source>
        <dbReference type="Proteomes" id="UP000587527"/>
    </source>
</evidence>
<comment type="caution">
    <text evidence="4">The sequence shown here is derived from an EMBL/GenBank/DDBJ whole genome shotgun (WGS) entry which is preliminary data.</text>
</comment>
<name>A0A841BUP0_9ACTN</name>
<feature type="region of interest" description="Disordered" evidence="2">
    <location>
        <begin position="52"/>
        <end position="74"/>
    </location>
</feature>
<gene>
    <name evidence="4" type="ORF">F4553_003841</name>
</gene>
<evidence type="ECO:0000256" key="3">
    <source>
        <dbReference type="SAM" id="Phobius"/>
    </source>
</evidence>
<keyword evidence="3" id="KW-1133">Transmembrane helix</keyword>
<dbReference type="AlphaFoldDB" id="A0A841BUP0"/>
<organism evidence="4 5">
    <name type="scientific">Allocatelliglobosispora scoriae</name>
    <dbReference type="NCBI Taxonomy" id="643052"/>
    <lineage>
        <taxon>Bacteria</taxon>
        <taxon>Bacillati</taxon>
        <taxon>Actinomycetota</taxon>
        <taxon>Actinomycetes</taxon>
        <taxon>Micromonosporales</taxon>
        <taxon>Micromonosporaceae</taxon>
        <taxon>Allocatelliglobosispora</taxon>
    </lineage>
</organism>
<feature type="compositionally biased region" description="Basic residues" evidence="2">
    <location>
        <begin position="52"/>
        <end position="61"/>
    </location>
</feature>
<dbReference type="Proteomes" id="UP000587527">
    <property type="component" value="Unassembled WGS sequence"/>
</dbReference>
<dbReference type="EMBL" id="JACHMN010000002">
    <property type="protein sequence ID" value="MBB5870462.1"/>
    <property type="molecule type" value="Genomic_DNA"/>
</dbReference>